<dbReference type="Proteomes" id="UP000240760">
    <property type="component" value="Unassembled WGS sequence"/>
</dbReference>
<evidence type="ECO:0000313" key="3">
    <source>
        <dbReference type="EMBL" id="PTB81169.1"/>
    </source>
</evidence>
<sequence>MLFFSPLAAYILRLPTLLFSFQAGRNSICGEKKRRKATQRKATQRLATGQPRITSTSTRPALPPEPAYYCPPAAVAYLV</sequence>
<name>A0A2T4CHX8_TRILO</name>
<feature type="signal peptide" evidence="2">
    <location>
        <begin position="1"/>
        <end position="20"/>
    </location>
</feature>
<feature type="compositionally biased region" description="Basic residues" evidence="1">
    <location>
        <begin position="32"/>
        <end position="43"/>
    </location>
</feature>
<dbReference type="EMBL" id="KZ679126">
    <property type="protein sequence ID" value="PTB81169.1"/>
    <property type="molecule type" value="Genomic_DNA"/>
</dbReference>
<evidence type="ECO:0008006" key="5">
    <source>
        <dbReference type="Google" id="ProtNLM"/>
    </source>
</evidence>
<evidence type="ECO:0000256" key="1">
    <source>
        <dbReference type="SAM" id="MobiDB-lite"/>
    </source>
</evidence>
<evidence type="ECO:0000313" key="4">
    <source>
        <dbReference type="Proteomes" id="UP000240760"/>
    </source>
</evidence>
<reference evidence="3 4" key="1">
    <citation type="submission" date="2016-07" db="EMBL/GenBank/DDBJ databases">
        <title>Multiple horizontal gene transfer events from other fungi enriched the ability of initially mycotrophic Trichoderma (Ascomycota) to feed on dead plant biomass.</title>
        <authorList>
            <consortium name="DOE Joint Genome Institute"/>
            <person name="Aerts A."/>
            <person name="Atanasova L."/>
            <person name="Chenthamara K."/>
            <person name="Zhang J."/>
            <person name="Grujic M."/>
            <person name="Henrissat B."/>
            <person name="Kuo A."/>
            <person name="Salamov A."/>
            <person name="Lipzen A."/>
            <person name="Labutti K."/>
            <person name="Barry K."/>
            <person name="Miao Y."/>
            <person name="Rahimi M.J."/>
            <person name="Shen Q."/>
            <person name="Grigoriev I.V."/>
            <person name="Kubicek C.P."/>
            <person name="Druzhinina I.S."/>
        </authorList>
    </citation>
    <scope>NUCLEOTIDE SEQUENCE [LARGE SCALE GENOMIC DNA]</scope>
    <source>
        <strain evidence="3 4">ATCC 18648</strain>
    </source>
</reference>
<organism evidence="3 4">
    <name type="scientific">Trichoderma longibrachiatum ATCC 18648</name>
    <dbReference type="NCBI Taxonomy" id="983965"/>
    <lineage>
        <taxon>Eukaryota</taxon>
        <taxon>Fungi</taxon>
        <taxon>Dikarya</taxon>
        <taxon>Ascomycota</taxon>
        <taxon>Pezizomycotina</taxon>
        <taxon>Sordariomycetes</taxon>
        <taxon>Hypocreomycetidae</taxon>
        <taxon>Hypocreales</taxon>
        <taxon>Hypocreaceae</taxon>
        <taxon>Trichoderma</taxon>
    </lineage>
</organism>
<accession>A0A2T4CHX8</accession>
<proteinExistence type="predicted"/>
<dbReference type="AlphaFoldDB" id="A0A2T4CHX8"/>
<keyword evidence="4" id="KW-1185">Reference proteome</keyword>
<feature type="chain" id="PRO_5015517507" description="Secreted protein" evidence="2">
    <location>
        <begin position="21"/>
        <end position="79"/>
    </location>
</feature>
<keyword evidence="2" id="KW-0732">Signal</keyword>
<feature type="region of interest" description="Disordered" evidence="1">
    <location>
        <begin position="30"/>
        <end position="62"/>
    </location>
</feature>
<protein>
    <recommendedName>
        <fullName evidence="5">Secreted protein</fullName>
    </recommendedName>
</protein>
<evidence type="ECO:0000256" key="2">
    <source>
        <dbReference type="SAM" id="SignalP"/>
    </source>
</evidence>
<gene>
    <name evidence="3" type="ORF">M440DRAFT_1009364</name>
</gene>